<keyword evidence="4 6" id="KW-0472">Membrane</keyword>
<evidence type="ECO:0000256" key="3">
    <source>
        <dbReference type="ARBA" id="ARBA00023128"/>
    </source>
</evidence>
<comment type="caution">
    <text evidence="7">The sequence shown here is derived from an EMBL/GenBank/DDBJ whole genome shotgun (WGS) entry which is preliminary data.</text>
</comment>
<comment type="cofactor">
    <cofactor evidence="6">
        <name>Zn(2+)</name>
        <dbReference type="ChEBI" id="CHEBI:29105"/>
    </cofactor>
</comment>
<protein>
    <recommendedName>
        <fullName evidence="6">Ubiquinone biosynthesis protein COQ4 homolog, mitochondrial</fullName>
    </recommendedName>
    <alternativeName>
        <fullName evidence="6">4-hydroxy-3-methoxy-5-polyprenylbenzoate decarboxylase</fullName>
        <ecNumber evidence="6">4.1.1.130</ecNumber>
    </alternativeName>
    <alternativeName>
        <fullName evidence="6">Coenzyme Q biosynthesis protein 4 homolog</fullName>
    </alternativeName>
</protein>
<feature type="binding site" evidence="6">
    <location>
        <position position="124"/>
    </location>
    <ligand>
        <name>Zn(2+)</name>
        <dbReference type="ChEBI" id="CHEBI:29105"/>
    </ligand>
</feature>
<keyword evidence="6" id="KW-0479">Metal-binding</keyword>
<comment type="subcellular location">
    <subcellularLocation>
        <location evidence="6">Mitochondrion inner membrane</location>
        <topology evidence="6">Peripheral membrane protein</topology>
        <orientation evidence="6">Matrix side</orientation>
    </subcellularLocation>
</comment>
<evidence type="ECO:0000256" key="6">
    <source>
        <dbReference type="HAMAP-Rule" id="MF_03111"/>
    </source>
</evidence>
<dbReference type="EC" id="4.1.1.130" evidence="6"/>
<dbReference type="HAMAP" id="MF_03111">
    <property type="entry name" value="Coq4"/>
    <property type="match status" value="1"/>
</dbReference>
<evidence type="ECO:0000313" key="8">
    <source>
        <dbReference type="Proteomes" id="UP000530660"/>
    </source>
</evidence>
<comment type="function">
    <text evidence="6">Lyase that catalyzes the C1-decarboxylation of 4-hydroxy-3-methoxy-5-(all-trans-polyprenyl)benzoic acid into 2-methoxy-6-(all-trans-polyprenyl)phenol during ubiquinone biosynthesis.</text>
</comment>
<dbReference type="GO" id="GO:0008270">
    <property type="term" value="F:zinc ion binding"/>
    <property type="evidence" value="ECO:0007669"/>
    <property type="project" value="UniProtKB-UniRule"/>
</dbReference>
<evidence type="ECO:0000256" key="4">
    <source>
        <dbReference type="ARBA" id="ARBA00023136"/>
    </source>
</evidence>
<dbReference type="Proteomes" id="UP000530660">
    <property type="component" value="Unassembled WGS sequence"/>
</dbReference>
<dbReference type="EMBL" id="VWRR01000010">
    <property type="protein sequence ID" value="KAF6002550.1"/>
    <property type="molecule type" value="Genomic_DNA"/>
</dbReference>
<accession>A0A7J7III3</accession>
<dbReference type="InterPro" id="IPR027540">
    <property type="entry name" value="Coq4_euk"/>
</dbReference>
<keyword evidence="1 6" id="KW-0831">Ubiquinone biosynthesis</keyword>
<comment type="subunit">
    <text evidence="6">Component of a multi-subunit COQ enzyme complex.</text>
</comment>
<sequence>MVVSLSNPGRFLLSVCAGATVFRNPARADLVAALGENLPGTEAVLRGHLKRLEEDDEGKLVLRERPLVTSRYREDIFHLSRNTLGGAYYAFLQKHGFVSSERSEATFFDDPNVAYVMQRYRDLHDIWHVLTNLPPTLLGEVALKYFEALHTGLPIAVIAATVGPLRLNSAQRIVLFREYMPWARISAGACANLMGIYFERRWHTPLVELRRELQLIPFQRKVSHASEHHQS</sequence>
<organism evidence="7 8">
    <name type="scientific">Cyanidiococcus yangmingshanensis</name>
    <dbReference type="NCBI Taxonomy" id="2690220"/>
    <lineage>
        <taxon>Eukaryota</taxon>
        <taxon>Rhodophyta</taxon>
        <taxon>Bangiophyceae</taxon>
        <taxon>Cyanidiales</taxon>
        <taxon>Cyanidiaceae</taxon>
        <taxon>Cyanidiococcus</taxon>
    </lineage>
</organism>
<dbReference type="PANTHER" id="PTHR12922">
    <property type="entry name" value="UBIQUINONE BIOSYNTHESIS PROTEIN"/>
    <property type="match status" value="1"/>
</dbReference>
<keyword evidence="5 6" id="KW-0456">Lyase</keyword>
<dbReference type="UniPathway" id="UPA00232"/>
<dbReference type="PANTHER" id="PTHR12922:SF7">
    <property type="entry name" value="UBIQUINONE BIOSYNTHESIS PROTEIN COQ4 HOMOLOG, MITOCHONDRIAL"/>
    <property type="match status" value="1"/>
</dbReference>
<dbReference type="AlphaFoldDB" id="A0A7J7III3"/>
<feature type="binding site" evidence="6">
    <location>
        <position position="125"/>
    </location>
    <ligand>
        <name>Zn(2+)</name>
        <dbReference type="ChEBI" id="CHEBI:29105"/>
    </ligand>
</feature>
<evidence type="ECO:0000313" key="7">
    <source>
        <dbReference type="EMBL" id="KAF6002550.1"/>
    </source>
</evidence>
<dbReference type="GO" id="GO:0120539">
    <property type="term" value="F:4-hydroxy-3-methoxy-5-polyprenylbenzoate decarboxylase activity"/>
    <property type="evidence" value="ECO:0007669"/>
    <property type="project" value="UniProtKB-EC"/>
</dbReference>
<dbReference type="Pfam" id="PF05019">
    <property type="entry name" value="Coq4"/>
    <property type="match status" value="1"/>
</dbReference>
<comment type="catalytic activity">
    <reaction evidence="6">
        <text>a 4-hydroxy-3-methoxy-5-(all-trans-polyprenyl)benzoate + H(+) = a 2-methoxy-6-(all-trans-polyprenyl)phenol + CO2</text>
        <dbReference type="Rhea" id="RHEA:81179"/>
        <dbReference type="Rhea" id="RHEA-COMP:9551"/>
        <dbReference type="Rhea" id="RHEA-COMP:10931"/>
        <dbReference type="ChEBI" id="CHEBI:15378"/>
        <dbReference type="ChEBI" id="CHEBI:16526"/>
        <dbReference type="ChEBI" id="CHEBI:62731"/>
        <dbReference type="ChEBI" id="CHEBI:84443"/>
        <dbReference type="EC" id="4.1.1.130"/>
    </reaction>
</comment>
<comment type="similarity">
    <text evidence="6">Belongs to the COQ4 family.</text>
</comment>
<dbReference type="InterPro" id="IPR007715">
    <property type="entry name" value="Coq4"/>
</dbReference>
<comment type="pathway">
    <text evidence="6">Cofactor biosynthesis; ubiquinone biosynthesis.</text>
</comment>
<evidence type="ECO:0000256" key="2">
    <source>
        <dbReference type="ARBA" id="ARBA00022792"/>
    </source>
</evidence>
<reference evidence="7 8" key="1">
    <citation type="journal article" date="2020" name="J. Phycol.">
        <title>Comparative genome analysis reveals Cyanidiococcus gen. nov., a new extremophilic red algal genus sister to Cyanidioschyzon (Cyanidioschyzonaceae, Rhodophyta).</title>
        <authorList>
            <person name="Liu S.-L."/>
            <person name="Chiang Y.-R."/>
            <person name="Yoon H.S."/>
            <person name="Fu H.-Y."/>
        </authorList>
    </citation>
    <scope>NUCLEOTIDE SEQUENCE [LARGE SCALE GENOMIC DNA]</scope>
    <source>
        <strain evidence="7 8">THAL066</strain>
    </source>
</reference>
<dbReference type="GO" id="GO:0031314">
    <property type="term" value="C:extrinsic component of mitochondrial inner membrane"/>
    <property type="evidence" value="ECO:0007669"/>
    <property type="project" value="UniProtKB-UniRule"/>
</dbReference>
<keyword evidence="3 6" id="KW-0496">Mitochondrion</keyword>
<keyword evidence="7" id="KW-0830">Ubiquinone</keyword>
<gene>
    <name evidence="7" type="primary">COQ4</name>
    <name evidence="7" type="ORF">F1559_004114</name>
</gene>
<keyword evidence="2 6" id="KW-0999">Mitochondrion inner membrane</keyword>
<feature type="binding site" evidence="6">
    <location>
        <position position="140"/>
    </location>
    <ligand>
        <name>Zn(2+)</name>
        <dbReference type="ChEBI" id="CHEBI:29105"/>
    </ligand>
</feature>
<proteinExistence type="inferred from homology"/>
<evidence type="ECO:0000256" key="1">
    <source>
        <dbReference type="ARBA" id="ARBA00022688"/>
    </source>
</evidence>
<keyword evidence="8" id="KW-1185">Reference proteome</keyword>
<feature type="binding site" evidence="6">
    <location>
        <position position="128"/>
    </location>
    <ligand>
        <name>Zn(2+)</name>
        <dbReference type="ChEBI" id="CHEBI:29105"/>
    </ligand>
</feature>
<evidence type="ECO:0000256" key="5">
    <source>
        <dbReference type="ARBA" id="ARBA00023239"/>
    </source>
</evidence>
<dbReference type="OrthoDB" id="4249at2759"/>
<keyword evidence="6" id="KW-0862">Zinc</keyword>
<name>A0A7J7III3_9RHOD</name>